<dbReference type="EMBL" id="MN035424">
    <property type="protein sequence ID" value="QDH90307.1"/>
    <property type="molecule type" value="Genomic_RNA"/>
</dbReference>
<organism evidence="1">
    <name type="scientific">Leviviridae sp</name>
    <dbReference type="NCBI Taxonomy" id="2027243"/>
    <lineage>
        <taxon>Viruses</taxon>
        <taxon>Riboviria</taxon>
        <taxon>Orthornavirae</taxon>
        <taxon>Lenarviricota</taxon>
        <taxon>Leviviricetes</taxon>
        <taxon>Norzivirales</taxon>
        <taxon>Fiersviridae</taxon>
    </lineage>
</organism>
<protein>
    <submittedName>
        <fullName evidence="1">Uncharacterized protein</fullName>
    </submittedName>
</protein>
<name>A0A514D9N2_9VIRU</name>
<evidence type="ECO:0000313" key="1">
    <source>
        <dbReference type="EMBL" id="QDH90307.1"/>
    </source>
</evidence>
<gene>
    <name evidence="1" type="ORF">H2RhizoL4958535_000001</name>
</gene>
<reference evidence="1" key="1">
    <citation type="submission" date="2019-05" db="EMBL/GenBank/DDBJ databases">
        <title>Metatranscriptomic reconstruction reveals RNA viruses with the potential to shape carbon cycling in soil.</title>
        <authorList>
            <person name="Starr E.P."/>
            <person name="Nuccio E."/>
            <person name="Pett-Ridge J."/>
            <person name="Banfield J.F."/>
            <person name="Firestone M.K."/>
        </authorList>
    </citation>
    <scope>NUCLEOTIDE SEQUENCE</scope>
    <source>
        <strain evidence="1">H2_Rhizo_Litter_49_scaffold_58535</strain>
    </source>
</reference>
<accession>A0A514D9N2</accession>
<proteinExistence type="predicted"/>
<sequence length="113" mass="12664">MSISSKLNTPRTIAQCVALARKELKLGLISSDDYESILSLAVMRCYEVARRVWMFDLVDYGEIETEADSLKDHLAVVQKHRNSTCFQGGDWDLYLDLQNPGGNIPSQTGWGVL</sequence>